<evidence type="ECO:0000256" key="1">
    <source>
        <dbReference type="SAM" id="Phobius"/>
    </source>
</evidence>
<dbReference type="VEuPathDB" id="FungiDB:BD410DRAFT_789531"/>
<proteinExistence type="predicted"/>
<name>A0A4Y7Q281_9AGAM</name>
<evidence type="ECO:0000313" key="2">
    <source>
        <dbReference type="EMBL" id="TDL21757.1"/>
    </source>
</evidence>
<sequence>MRKVGLGNGLSYFMLRDGAMYFLAKLLIGVTGAVVFFVPASAVIANWIGVVAVFSNSLTVILINRLALNLKQVSHAQEGKAPTLGAIGTIQEPEFATNSLLGNLGAPLRVGPEEDEAIEESGVEEEAEVIEGRRIIDHNEIIEEPRDPSNV</sequence>
<feature type="transmembrane region" description="Helical" evidence="1">
    <location>
        <begin position="20"/>
        <end position="38"/>
    </location>
</feature>
<organism evidence="2 3">
    <name type="scientific">Rickenella mellea</name>
    <dbReference type="NCBI Taxonomy" id="50990"/>
    <lineage>
        <taxon>Eukaryota</taxon>
        <taxon>Fungi</taxon>
        <taxon>Dikarya</taxon>
        <taxon>Basidiomycota</taxon>
        <taxon>Agaricomycotina</taxon>
        <taxon>Agaricomycetes</taxon>
        <taxon>Hymenochaetales</taxon>
        <taxon>Rickenellaceae</taxon>
        <taxon>Rickenella</taxon>
    </lineage>
</organism>
<dbReference type="AlphaFoldDB" id="A0A4Y7Q281"/>
<keyword evidence="1" id="KW-0472">Membrane</keyword>
<feature type="transmembrane region" description="Helical" evidence="1">
    <location>
        <begin position="44"/>
        <end position="63"/>
    </location>
</feature>
<reference evidence="2 3" key="1">
    <citation type="submission" date="2018-06" db="EMBL/GenBank/DDBJ databases">
        <title>A transcriptomic atlas of mushroom development highlights an independent origin of complex multicellularity.</title>
        <authorList>
            <consortium name="DOE Joint Genome Institute"/>
            <person name="Krizsan K."/>
            <person name="Almasi E."/>
            <person name="Merenyi Z."/>
            <person name="Sahu N."/>
            <person name="Viragh M."/>
            <person name="Koszo T."/>
            <person name="Mondo S."/>
            <person name="Kiss B."/>
            <person name="Balint B."/>
            <person name="Kues U."/>
            <person name="Barry K."/>
            <person name="Hegedus J.C."/>
            <person name="Henrissat B."/>
            <person name="Johnson J."/>
            <person name="Lipzen A."/>
            <person name="Ohm R."/>
            <person name="Nagy I."/>
            <person name="Pangilinan J."/>
            <person name="Yan J."/>
            <person name="Xiong Y."/>
            <person name="Grigoriev I.V."/>
            <person name="Hibbett D.S."/>
            <person name="Nagy L.G."/>
        </authorList>
    </citation>
    <scope>NUCLEOTIDE SEQUENCE [LARGE SCALE GENOMIC DNA]</scope>
    <source>
        <strain evidence="2 3">SZMC22713</strain>
    </source>
</reference>
<dbReference type="OrthoDB" id="3060195at2759"/>
<evidence type="ECO:0000313" key="3">
    <source>
        <dbReference type="Proteomes" id="UP000294933"/>
    </source>
</evidence>
<keyword evidence="3" id="KW-1185">Reference proteome</keyword>
<keyword evidence="1" id="KW-0812">Transmembrane</keyword>
<keyword evidence="1" id="KW-1133">Transmembrane helix</keyword>
<dbReference type="EMBL" id="ML170179">
    <property type="protein sequence ID" value="TDL21757.1"/>
    <property type="molecule type" value="Genomic_DNA"/>
</dbReference>
<dbReference type="Proteomes" id="UP000294933">
    <property type="component" value="Unassembled WGS sequence"/>
</dbReference>
<protein>
    <submittedName>
        <fullName evidence="2">Uncharacterized protein</fullName>
    </submittedName>
</protein>
<gene>
    <name evidence="2" type="ORF">BD410DRAFT_789531</name>
</gene>
<accession>A0A4Y7Q281</accession>